<reference evidence="1 2" key="1">
    <citation type="submission" date="2019-05" db="EMBL/GenBank/DDBJ databases">
        <title>Mikania micrantha, genome provides insights into the molecular mechanism of rapid growth.</title>
        <authorList>
            <person name="Liu B."/>
        </authorList>
    </citation>
    <scope>NUCLEOTIDE SEQUENCE [LARGE SCALE GENOMIC DNA]</scope>
    <source>
        <strain evidence="1">NLD-2019</strain>
        <tissue evidence="1">Leaf</tissue>
    </source>
</reference>
<dbReference type="Proteomes" id="UP000326396">
    <property type="component" value="Linkage Group LG12"/>
</dbReference>
<organism evidence="1 2">
    <name type="scientific">Mikania micrantha</name>
    <name type="common">bitter vine</name>
    <dbReference type="NCBI Taxonomy" id="192012"/>
    <lineage>
        <taxon>Eukaryota</taxon>
        <taxon>Viridiplantae</taxon>
        <taxon>Streptophyta</taxon>
        <taxon>Embryophyta</taxon>
        <taxon>Tracheophyta</taxon>
        <taxon>Spermatophyta</taxon>
        <taxon>Magnoliopsida</taxon>
        <taxon>eudicotyledons</taxon>
        <taxon>Gunneridae</taxon>
        <taxon>Pentapetalae</taxon>
        <taxon>asterids</taxon>
        <taxon>campanulids</taxon>
        <taxon>Asterales</taxon>
        <taxon>Asteraceae</taxon>
        <taxon>Asteroideae</taxon>
        <taxon>Heliantheae alliance</taxon>
        <taxon>Eupatorieae</taxon>
        <taxon>Mikania</taxon>
    </lineage>
</organism>
<dbReference type="OrthoDB" id="435402at2759"/>
<proteinExistence type="predicted"/>
<comment type="caution">
    <text evidence="1">The sequence shown here is derived from an EMBL/GenBank/DDBJ whole genome shotgun (WGS) entry which is preliminary data.</text>
</comment>
<accession>A0A5N6PKQ7</accession>
<evidence type="ECO:0000313" key="2">
    <source>
        <dbReference type="Proteomes" id="UP000326396"/>
    </source>
</evidence>
<evidence type="ECO:0000313" key="1">
    <source>
        <dbReference type="EMBL" id="KAD6454215.1"/>
    </source>
</evidence>
<protein>
    <submittedName>
        <fullName evidence="1">Uncharacterized protein</fullName>
    </submittedName>
</protein>
<dbReference type="EMBL" id="SZYD01000004">
    <property type="protein sequence ID" value="KAD6454215.1"/>
    <property type="molecule type" value="Genomic_DNA"/>
</dbReference>
<gene>
    <name evidence="1" type="ORF">E3N88_08921</name>
</gene>
<name>A0A5N6PKQ7_9ASTR</name>
<dbReference type="AlphaFoldDB" id="A0A5N6PKQ7"/>
<sequence length="96" mass="11122">MLEFTLHRLQTPIAETLNRFFSQTFSHPCFNYMVVGGNDGSPDWVYAGGDEQDHQELFLSNRDVVLPNCSKNVITEDIQQKIIKQVIFLAFENEFH</sequence>
<keyword evidence="2" id="KW-1185">Reference proteome</keyword>